<feature type="region of interest" description="Disordered" evidence="1">
    <location>
        <begin position="65"/>
        <end position="100"/>
    </location>
</feature>
<organism evidence="2 3">
    <name type="scientific">Brachionus calyciflorus</name>
    <dbReference type="NCBI Taxonomy" id="104777"/>
    <lineage>
        <taxon>Eukaryota</taxon>
        <taxon>Metazoa</taxon>
        <taxon>Spiralia</taxon>
        <taxon>Gnathifera</taxon>
        <taxon>Rotifera</taxon>
        <taxon>Eurotatoria</taxon>
        <taxon>Monogononta</taxon>
        <taxon>Pseudotrocha</taxon>
        <taxon>Ploima</taxon>
        <taxon>Brachionidae</taxon>
        <taxon>Brachionus</taxon>
    </lineage>
</organism>
<dbReference type="EMBL" id="CAJNOC010000859">
    <property type="protein sequence ID" value="CAF0810715.1"/>
    <property type="molecule type" value="Genomic_DNA"/>
</dbReference>
<evidence type="ECO:0000313" key="2">
    <source>
        <dbReference type="EMBL" id="CAF0810715.1"/>
    </source>
</evidence>
<reference evidence="2" key="1">
    <citation type="submission" date="2021-02" db="EMBL/GenBank/DDBJ databases">
        <authorList>
            <person name="Nowell W R."/>
        </authorList>
    </citation>
    <scope>NUCLEOTIDE SEQUENCE</scope>
    <source>
        <strain evidence="2">Ploen Becks lab</strain>
    </source>
</reference>
<proteinExistence type="predicted"/>
<evidence type="ECO:0000256" key="1">
    <source>
        <dbReference type="SAM" id="MobiDB-lite"/>
    </source>
</evidence>
<protein>
    <submittedName>
        <fullName evidence="2">Uncharacterized protein</fullName>
    </submittedName>
</protein>
<comment type="caution">
    <text evidence="2">The sequence shown here is derived from an EMBL/GenBank/DDBJ whole genome shotgun (WGS) entry which is preliminary data.</text>
</comment>
<accession>A0A813T9D6</accession>
<name>A0A813T9D6_9BILA</name>
<sequence>MANLLFKSNIESNFIVNNKKSPNNFKSYNNLNFLKVKSNLKQTATSAATKYASVACVDQYQIEENSSDNDTDDLNGDLSGRDTYYNDDDDDDDNDDYDNNDDDDDNVFDCCEATLVKEKCSTKKKTSSCHVVFNSNIKITIRKVDQLVPKKKIISKN</sequence>
<feature type="compositionally biased region" description="Acidic residues" evidence="1">
    <location>
        <begin position="65"/>
        <end position="75"/>
    </location>
</feature>
<keyword evidence="3" id="KW-1185">Reference proteome</keyword>
<gene>
    <name evidence="2" type="ORF">OXX778_LOCUS6957</name>
</gene>
<dbReference type="Proteomes" id="UP000663879">
    <property type="component" value="Unassembled WGS sequence"/>
</dbReference>
<feature type="compositionally biased region" description="Acidic residues" evidence="1">
    <location>
        <begin position="85"/>
        <end position="100"/>
    </location>
</feature>
<evidence type="ECO:0000313" key="3">
    <source>
        <dbReference type="Proteomes" id="UP000663879"/>
    </source>
</evidence>
<dbReference type="AlphaFoldDB" id="A0A813T9D6"/>